<dbReference type="AlphaFoldDB" id="A0A7C1AYS9"/>
<gene>
    <name evidence="1" type="ORF">ENG14_05375</name>
</gene>
<name>A0A7C1AYS9_9BACT</name>
<accession>A0A7C1AYS9</accession>
<reference evidence="1" key="1">
    <citation type="journal article" date="2020" name="mSystems">
        <title>Genome- and Community-Level Interaction Insights into Carbon Utilization and Element Cycling Functions of Hydrothermarchaeota in Hydrothermal Sediment.</title>
        <authorList>
            <person name="Zhou Z."/>
            <person name="Liu Y."/>
            <person name="Xu W."/>
            <person name="Pan J."/>
            <person name="Luo Z.H."/>
            <person name="Li M."/>
        </authorList>
    </citation>
    <scope>NUCLEOTIDE SEQUENCE [LARGE SCALE GENOMIC DNA]</scope>
    <source>
        <strain evidence="1">HyVt-19</strain>
    </source>
</reference>
<sequence>MKDESSFLKPLRRGETFRFACHPGVPCFTECCRDLRLMLTPYDVLKLAEGLKMSVSDFVDNYTNLEFMEPSGFPVLF</sequence>
<comment type="caution">
    <text evidence="1">The sequence shown here is derived from an EMBL/GenBank/DDBJ whole genome shotgun (WGS) entry which is preliminary data.</text>
</comment>
<evidence type="ECO:0000313" key="1">
    <source>
        <dbReference type="EMBL" id="HDL90316.1"/>
    </source>
</evidence>
<protein>
    <submittedName>
        <fullName evidence="1">YkgJ family cysteine cluster protein</fullName>
    </submittedName>
</protein>
<feature type="non-terminal residue" evidence="1">
    <location>
        <position position="77"/>
    </location>
</feature>
<organism evidence="1">
    <name type="scientific">Thermodesulforhabdus norvegica</name>
    <dbReference type="NCBI Taxonomy" id="39841"/>
    <lineage>
        <taxon>Bacteria</taxon>
        <taxon>Pseudomonadati</taxon>
        <taxon>Thermodesulfobacteriota</taxon>
        <taxon>Syntrophobacteria</taxon>
        <taxon>Syntrophobacterales</taxon>
        <taxon>Thermodesulforhabdaceae</taxon>
        <taxon>Thermodesulforhabdus</taxon>
    </lineage>
</organism>
<proteinExistence type="predicted"/>
<dbReference type="Proteomes" id="UP000886355">
    <property type="component" value="Unassembled WGS sequence"/>
</dbReference>
<dbReference type="EMBL" id="DQZW01000253">
    <property type="protein sequence ID" value="HDL90316.1"/>
    <property type="molecule type" value="Genomic_DNA"/>
</dbReference>